<keyword evidence="3" id="KW-1185">Reference proteome</keyword>
<organism evidence="2 3">
    <name type="scientific">Streptomyces luteireticuli</name>
    <dbReference type="NCBI Taxonomy" id="173858"/>
    <lineage>
        <taxon>Bacteria</taxon>
        <taxon>Bacillati</taxon>
        <taxon>Actinomycetota</taxon>
        <taxon>Actinomycetes</taxon>
        <taxon>Kitasatosporales</taxon>
        <taxon>Streptomycetaceae</taxon>
        <taxon>Streptomyces</taxon>
    </lineage>
</organism>
<sequence length="296" mass="31570">MHHSTPRPLPRAALDAIERDWRVFPLVPNSKRPAIRSWEPRATTATARVVRCWSAGRFNVGIATGPSRLVVVDLDVPKSDRDVPPVDAPSGVTDGADMLAVLAERHSQPFPAETYTVRSASGGTHLYFAAPADLELRNTVGTLGWKIDTRANGGYIVGVGSEIDGKPYAVVRDAPPAPLPDWLAVLLRPAPLPPQKPVVVNLPSDRRGAYLRAAVDQELSKVTGSAERRHNEALYLAAVALGQLVAGGELNETETTGWLLSAARQVGQGEREACGTIASGLKAGAKRPRSVGRRAA</sequence>
<evidence type="ECO:0000313" key="2">
    <source>
        <dbReference type="EMBL" id="GAA0386166.1"/>
    </source>
</evidence>
<dbReference type="SUPFAM" id="SSF56747">
    <property type="entry name" value="Prim-pol domain"/>
    <property type="match status" value="1"/>
</dbReference>
<evidence type="ECO:0000259" key="1">
    <source>
        <dbReference type="SMART" id="SM00943"/>
    </source>
</evidence>
<accession>A0ABP3I1J9</accession>
<comment type="caution">
    <text evidence="2">The sequence shown here is derived from an EMBL/GenBank/DDBJ whole genome shotgun (WGS) entry which is preliminary data.</text>
</comment>
<dbReference type="RefSeq" id="WP_344018987.1">
    <property type="nucleotide sequence ID" value="NZ_BAAABX010000004.1"/>
</dbReference>
<gene>
    <name evidence="2" type="ORF">GCM10010357_03710</name>
</gene>
<protein>
    <submittedName>
        <fullName evidence="2">Bifunctional DNA primase/polymerase</fullName>
    </submittedName>
</protein>
<dbReference type="EMBL" id="BAAABX010000004">
    <property type="protein sequence ID" value="GAA0386166.1"/>
    <property type="molecule type" value="Genomic_DNA"/>
</dbReference>
<dbReference type="InterPro" id="IPR015330">
    <property type="entry name" value="DNA_primase/pol_bifunc_N"/>
</dbReference>
<feature type="domain" description="DNA primase/polymerase bifunctional N-terminal" evidence="1">
    <location>
        <begin position="13"/>
        <end position="183"/>
    </location>
</feature>
<dbReference type="SMART" id="SM00943">
    <property type="entry name" value="Prim-Pol"/>
    <property type="match status" value="1"/>
</dbReference>
<proteinExistence type="predicted"/>
<dbReference type="Pfam" id="PF09250">
    <property type="entry name" value="Prim-Pol"/>
    <property type="match status" value="1"/>
</dbReference>
<dbReference type="CDD" id="cd04859">
    <property type="entry name" value="Prim_Pol"/>
    <property type="match status" value="1"/>
</dbReference>
<name>A0ABP3I1J9_9ACTN</name>
<dbReference type="Proteomes" id="UP001500879">
    <property type="component" value="Unassembled WGS sequence"/>
</dbReference>
<reference evidence="3" key="1">
    <citation type="journal article" date="2019" name="Int. J. Syst. Evol. Microbiol.">
        <title>The Global Catalogue of Microorganisms (GCM) 10K type strain sequencing project: providing services to taxonomists for standard genome sequencing and annotation.</title>
        <authorList>
            <consortium name="The Broad Institute Genomics Platform"/>
            <consortium name="The Broad Institute Genome Sequencing Center for Infectious Disease"/>
            <person name="Wu L."/>
            <person name="Ma J."/>
        </authorList>
    </citation>
    <scope>NUCLEOTIDE SEQUENCE [LARGE SCALE GENOMIC DNA]</scope>
    <source>
        <strain evidence="3">JCM 4788</strain>
    </source>
</reference>
<evidence type="ECO:0000313" key="3">
    <source>
        <dbReference type="Proteomes" id="UP001500879"/>
    </source>
</evidence>